<dbReference type="Gene3D" id="1.25.40.10">
    <property type="entry name" value="Tetratricopeptide repeat domain"/>
    <property type="match status" value="1"/>
</dbReference>
<dbReference type="Gene3D" id="3.10.450.50">
    <property type="match status" value="1"/>
</dbReference>
<dbReference type="Pfam" id="PF02810">
    <property type="entry name" value="SEC-C"/>
    <property type="match status" value="1"/>
</dbReference>
<dbReference type="InterPro" id="IPR004027">
    <property type="entry name" value="SEC_C_motif"/>
</dbReference>
<dbReference type="AlphaFoldDB" id="A0A837NSR8"/>
<organism evidence="1 2">
    <name type="scientific">Vibrio splendidus</name>
    <dbReference type="NCBI Taxonomy" id="29497"/>
    <lineage>
        <taxon>Bacteria</taxon>
        <taxon>Pseudomonadati</taxon>
        <taxon>Pseudomonadota</taxon>
        <taxon>Gammaproteobacteria</taxon>
        <taxon>Vibrionales</taxon>
        <taxon>Vibrionaceae</taxon>
        <taxon>Vibrio</taxon>
    </lineage>
</organism>
<dbReference type="EMBL" id="LIZK01000002">
    <property type="protein sequence ID" value="KPL95405.1"/>
    <property type="molecule type" value="Genomic_DNA"/>
</dbReference>
<gene>
    <name evidence="1" type="ORF">AN168_07115</name>
</gene>
<dbReference type="SUPFAM" id="SSF81901">
    <property type="entry name" value="HCP-like"/>
    <property type="match status" value="1"/>
</dbReference>
<protein>
    <recommendedName>
        <fullName evidence="3">DUF4145 domain-containing protein</fullName>
    </recommendedName>
</protein>
<evidence type="ECO:0000313" key="2">
    <source>
        <dbReference type="Proteomes" id="UP000050463"/>
    </source>
</evidence>
<sequence length="543" mass="63078">MSIEPTDDSLVRFFDEDIYRVYEEAKELYLDVPVFALLKARHINTLLIDREICRTEALKPSLRKASDTYKKINALKSVENYPSLIIELLHQIRKSSNRAAHLEKNELLHDEFVKLARDTLKQICDVIALLNNKLNHSEPTKYTFIENTLPLLKDLLYLAIVEKDALAKVKAGKILSECWYLEIENNSQKKQKLINNKGFQFDNYQRELAYTLFYSAAFEDNDLEGMYYLAFLIEHQWIHNTDSLNWSEVMLKAAKLGHEKAKRFWSYRTLVCRNGNYNSEPSSDEQKLALSYVLEAASEHRTYQMLLSRLYRDGHLIEEDHEMADRYLKLAAENGESIAQYQYANVCFNNGEIDKANDLILLSGQSGYKPALSKVLKNNDISYEDRVDAYQHFLMIDHRDGEWDTMEHNTDIEITYAELVIEQGDTDKFAHASLLISNFLQSYMMSLSDDKFVHYLQLLKKALNDAKPTFQELENHVVVLAMLNVYFAEYDKRKQAFLVKKNEKLDQQQVAVKKFLSNVHGAKVGRNEPCPCGSSLKYKNCCR</sequence>
<dbReference type="RefSeq" id="WP_054546602.1">
    <property type="nucleotide sequence ID" value="NZ_LIZK01000002.1"/>
</dbReference>
<reference evidence="1 2" key="1">
    <citation type="submission" date="2015-08" db="EMBL/GenBank/DDBJ databases">
        <title>Draft Genome Sequence of Vibrio splendidus UCD-SED7.</title>
        <authorList>
            <person name="Lee R.D."/>
            <person name="Lang J.M."/>
            <person name="Coil D.A."/>
            <person name="Jospin G."/>
            <person name="Eisen J.A."/>
        </authorList>
    </citation>
    <scope>NUCLEOTIDE SEQUENCE [LARGE SCALE GENOMIC DNA]</scope>
    <source>
        <strain evidence="1 2">UCD-SED7</strain>
    </source>
</reference>
<proteinExistence type="predicted"/>
<evidence type="ECO:0008006" key="3">
    <source>
        <dbReference type="Google" id="ProtNLM"/>
    </source>
</evidence>
<dbReference type="SUPFAM" id="SSF103642">
    <property type="entry name" value="Sec-C motif"/>
    <property type="match status" value="1"/>
</dbReference>
<name>A0A837NSR8_VIBSP</name>
<evidence type="ECO:0000313" key="1">
    <source>
        <dbReference type="EMBL" id="KPL95405.1"/>
    </source>
</evidence>
<accession>A0A837NSR8</accession>
<dbReference type="Proteomes" id="UP000050463">
    <property type="component" value="Unassembled WGS sequence"/>
</dbReference>
<dbReference type="InterPro" id="IPR011990">
    <property type="entry name" value="TPR-like_helical_dom_sf"/>
</dbReference>
<comment type="caution">
    <text evidence="1">The sequence shown here is derived from an EMBL/GenBank/DDBJ whole genome shotgun (WGS) entry which is preliminary data.</text>
</comment>